<evidence type="ECO:0000256" key="2">
    <source>
        <dbReference type="ARBA" id="ARBA00022475"/>
    </source>
</evidence>
<sequence>MKINKTNTYRAIILYSIFGLILVGAIYLLSPLNRIASINISGNHYAEEETIVEQSTLNIGDELWANLLREDNITNRIVNGSPEIKSADMSLRYPNHIELTIKEYEIVANLKTAGEEQYLAALSNGELFHSEKAPYVDKPVLVDFETGELLTDLIAELADVNVEVLQLMSDIKLLDSERNPQLISISMNDGNQVLASISSVSERINLYPSLVAEVDGQTGVFDLEAGAYFIPGATIESLDYEQERSADESLEVGEDSNPSEEPVESNEPENVTES</sequence>
<dbReference type="InterPro" id="IPR013685">
    <property type="entry name" value="POTRA_FtsQ_type"/>
</dbReference>
<protein>
    <submittedName>
        <fullName evidence="10">Uncharacterized protein</fullName>
    </submittedName>
</protein>
<evidence type="ECO:0000256" key="3">
    <source>
        <dbReference type="ARBA" id="ARBA00022618"/>
    </source>
</evidence>
<dbReference type="PROSITE" id="PS51779">
    <property type="entry name" value="POTRA"/>
    <property type="match status" value="1"/>
</dbReference>
<comment type="subcellular location">
    <subcellularLocation>
        <location evidence="1">Membrane</location>
    </subcellularLocation>
</comment>
<dbReference type="GO" id="GO:0005886">
    <property type="term" value="C:plasma membrane"/>
    <property type="evidence" value="ECO:0007669"/>
    <property type="project" value="TreeGrafter"/>
</dbReference>
<feature type="region of interest" description="Disordered" evidence="8">
    <location>
        <begin position="240"/>
        <end position="274"/>
    </location>
</feature>
<accession>A0A1S8KN19</accession>
<evidence type="ECO:0000256" key="8">
    <source>
        <dbReference type="SAM" id="MobiDB-lite"/>
    </source>
</evidence>
<dbReference type="InterPro" id="IPR050487">
    <property type="entry name" value="FtsQ_DivIB"/>
</dbReference>
<evidence type="ECO:0000313" key="11">
    <source>
        <dbReference type="Proteomes" id="UP000190409"/>
    </source>
</evidence>
<evidence type="ECO:0000256" key="9">
    <source>
        <dbReference type="SAM" id="Phobius"/>
    </source>
</evidence>
<evidence type="ECO:0000256" key="6">
    <source>
        <dbReference type="ARBA" id="ARBA00023136"/>
    </source>
</evidence>
<gene>
    <name evidence="10" type="ORF">BWX42_04620</name>
</gene>
<evidence type="ECO:0000256" key="7">
    <source>
        <dbReference type="ARBA" id="ARBA00023306"/>
    </source>
</evidence>
<keyword evidence="5 9" id="KW-1133">Transmembrane helix</keyword>
<dbReference type="GO" id="GO:0051301">
    <property type="term" value="P:cell division"/>
    <property type="evidence" value="ECO:0007669"/>
    <property type="project" value="UniProtKB-KW"/>
</dbReference>
<feature type="transmembrane region" description="Helical" evidence="9">
    <location>
        <begin position="12"/>
        <end position="30"/>
    </location>
</feature>
<dbReference type="AlphaFoldDB" id="A0A1S8KN19"/>
<dbReference type="PANTHER" id="PTHR37820">
    <property type="entry name" value="CELL DIVISION PROTEIN DIVIB"/>
    <property type="match status" value="1"/>
</dbReference>
<organism evidence="10 11">
    <name type="scientific">Dolosigranulum pigrum</name>
    <dbReference type="NCBI Taxonomy" id="29394"/>
    <lineage>
        <taxon>Bacteria</taxon>
        <taxon>Bacillati</taxon>
        <taxon>Bacillota</taxon>
        <taxon>Bacilli</taxon>
        <taxon>Lactobacillales</taxon>
        <taxon>Carnobacteriaceae</taxon>
        <taxon>Dolosigranulum</taxon>
    </lineage>
</organism>
<evidence type="ECO:0000256" key="1">
    <source>
        <dbReference type="ARBA" id="ARBA00004370"/>
    </source>
</evidence>
<dbReference type="PANTHER" id="PTHR37820:SF1">
    <property type="entry name" value="CELL DIVISION PROTEIN FTSQ"/>
    <property type="match status" value="1"/>
</dbReference>
<evidence type="ECO:0000256" key="4">
    <source>
        <dbReference type="ARBA" id="ARBA00022692"/>
    </source>
</evidence>
<evidence type="ECO:0000313" key="10">
    <source>
        <dbReference type="EMBL" id="OOL81128.1"/>
    </source>
</evidence>
<dbReference type="Pfam" id="PF08478">
    <property type="entry name" value="POTRA_1"/>
    <property type="match status" value="1"/>
</dbReference>
<dbReference type="EMBL" id="MUYF01000003">
    <property type="protein sequence ID" value="OOL81128.1"/>
    <property type="molecule type" value="Genomic_DNA"/>
</dbReference>
<comment type="caution">
    <text evidence="10">The sequence shown here is derived from an EMBL/GenBank/DDBJ whole genome shotgun (WGS) entry which is preliminary data.</text>
</comment>
<keyword evidence="3" id="KW-0132">Cell division</keyword>
<reference evidence="10 11" key="1">
    <citation type="submission" date="2017-01" db="EMBL/GenBank/DDBJ databases">
        <title>Complete Genome Sequence of Dolosigranulum pigrum isolated from a Patient with interstitial lung disease.</title>
        <authorList>
            <person name="Mukhopadhyay R."/>
            <person name="Joaquin J."/>
            <person name="Hogue R."/>
            <person name="Fitzgerald S."/>
            <person name="Jospin G."/>
            <person name="Eisen J.A."/>
            <person name="Chaturvedi V."/>
        </authorList>
    </citation>
    <scope>NUCLEOTIDE SEQUENCE [LARGE SCALE GENOMIC DNA]</scope>
    <source>
        <strain evidence="10 11">15S00348</strain>
    </source>
</reference>
<proteinExistence type="predicted"/>
<feature type="compositionally biased region" description="Acidic residues" evidence="8">
    <location>
        <begin position="248"/>
        <end position="274"/>
    </location>
</feature>
<dbReference type="RefSeq" id="WP_077862610.1">
    <property type="nucleotide sequence ID" value="NZ_CALFGV010000012.1"/>
</dbReference>
<keyword evidence="6 9" id="KW-0472">Membrane</keyword>
<keyword evidence="4 9" id="KW-0812">Transmembrane</keyword>
<dbReference type="Gene3D" id="3.40.50.10960">
    <property type="match status" value="1"/>
</dbReference>
<keyword evidence="2" id="KW-1003">Cell membrane</keyword>
<keyword evidence="7" id="KW-0131">Cell cycle</keyword>
<dbReference type="Proteomes" id="UP000190409">
    <property type="component" value="Unassembled WGS sequence"/>
</dbReference>
<dbReference type="InterPro" id="IPR034746">
    <property type="entry name" value="POTRA"/>
</dbReference>
<evidence type="ECO:0000256" key="5">
    <source>
        <dbReference type="ARBA" id="ARBA00022989"/>
    </source>
</evidence>
<name>A0A1S8KN19_9LACT</name>